<proteinExistence type="predicted"/>
<feature type="compositionally biased region" description="Polar residues" evidence="1">
    <location>
        <begin position="17"/>
        <end position="26"/>
    </location>
</feature>
<comment type="caution">
    <text evidence="2">The sequence shown here is derived from an EMBL/GenBank/DDBJ whole genome shotgun (WGS) entry which is preliminary data.</text>
</comment>
<evidence type="ECO:0000256" key="1">
    <source>
        <dbReference type="SAM" id="MobiDB-lite"/>
    </source>
</evidence>
<keyword evidence="3" id="KW-1185">Reference proteome</keyword>
<gene>
    <name evidence="2" type="ORF">ACFSC9_09835</name>
</gene>
<evidence type="ECO:0000313" key="2">
    <source>
        <dbReference type="EMBL" id="MFD1885826.1"/>
    </source>
</evidence>
<evidence type="ECO:0000313" key="3">
    <source>
        <dbReference type="Proteomes" id="UP001597233"/>
    </source>
</evidence>
<organism evidence="2 3">
    <name type="scientific">Paenibacillus wenxiniae</name>
    <dbReference type="NCBI Taxonomy" id="1636843"/>
    <lineage>
        <taxon>Bacteria</taxon>
        <taxon>Bacillati</taxon>
        <taxon>Bacillota</taxon>
        <taxon>Bacilli</taxon>
        <taxon>Bacillales</taxon>
        <taxon>Paenibacillaceae</taxon>
        <taxon>Paenibacillus</taxon>
    </lineage>
</organism>
<dbReference type="RefSeq" id="WP_347324770.1">
    <property type="nucleotide sequence ID" value="NZ_JBCGUH010000004.1"/>
</dbReference>
<sequence>MNISSSSSYTFSSNQSMYTGNNGNDSDPSDRSKTEQDRDNPQLQAEKAKEQKLKDQKLKDQKQNDQFAEEQKLQKKQEYKKEDKDKEVRQKDLNTLFEKQKEQQQGSDKTTHDILLESVYNQIGESSQLVITKENSTEAIKNLINRGFQVSADEERMMISSKVHQLKLEIGKDSYMRYVQSQQDRWSKVDSNVNEFSSVLNGK</sequence>
<reference evidence="3" key="1">
    <citation type="journal article" date="2019" name="Int. J. Syst. Evol. Microbiol.">
        <title>The Global Catalogue of Microorganisms (GCM) 10K type strain sequencing project: providing services to taxonomists for standard genome sequencing and annotation.</title>
        <authorList>
            <consortium name="The Broad Institute Genomics Platform"/>
            <consortium name="The Broad Institute Genome Sequencing Center for Infectious Disease"/>
            <person name="Wu L."/>
            <person name="Ma J."/>
        </authorList>
    </citation>
    <scope>NUCLEOTIDE SEQUENCE [LARGE SCALE GENOMIC DNA]</scope>
    <source>
        <strain evidence="3">CCUG 54950</strain>
    </source>
</reference>
<accession>A0ABW4RHZ4</accession>
<dbReference type="EMBL" id="JBHUEH010000014">
    <property type="protein sequence ID" value="MFD1885826.1"/>
    <property type="molecule type" value="Genomic_DNA"/>
</dbReference>
<feature type="compositionally biased region" description="Low complexity" evidence="1">
    <location>
        <begin position="1"/>
        <end position="16"/>
    </location>
</feature>
<feature type="compositionally biased region" description="Basic and acidic residues" evidence="1">
    <location>
        <begin position="28"/>
        <end position="102"/>
    </location>
</feature>
<dbReference type="Proteomes" id="UP001597233">
    <property type="component" value="Unassembled WGS sequence"/>
</dbReference>
<feature type="region of interest" description="Disordered" evidence="1">
    <location>
        <begin position="1"/>
        <end position="110"/>
    </location>
</feature>
<protein>
    <submittedName>
        <fullName evidence="2">Uncharacterized protein</fullName>
    </submittedName>
</protein>
<name>A0ABW4RHZ4_9BACL</name>